<dbReference type="InterPro" id="IPR024188">
    <property type="entry name" value="GltB"/>
</dbReference>
<dbReference type="PIRSF" id="PIRSF500060">
    <property type="entry name" value="UCP500060"/>
    <property type="match status" value="1"/>
</dbReference>
<dbReference type="RefSeq" id="WP_102950164.1">
    <property type="nucleotide sequence ID" value="NZ_CP024847.1"/>
</dbReference>
<dbReference type="Gene3D" id="3.20.20.70">
    <property type="entry name" value="Aldolase class I"/>
    <property type="match status" value="1"/>
</dbReference>
<evidence type="ECO:0000313" key="6">
    <source>
        <dbReference type="Proteomes" id="UP000236655"/>
    </source>
</evidence>
<dbReference type="GO" id="GO:0015930">
    <property type="term" value="F:glutamate synthase activity"/>
    <property type="evidence" value="ECO:0007669"/>
    <property type="project" value="InterPro"/>
</dbReference>
<dbReference type="Proteomes" id="UP000236655">
    <property type="component" value="Chromosome"/>
</dbReference>
<dbReference type="EMBL" id="CP024847">
    <property type="protein sequence ID" value="AUR50864.1"/>
    <property type="molecule type" value="Genomic_DNA"/>
</dbReference>
<keyword evidence="3" id="KW-1133">Transmembrane helix</keyword>
<dbReference type="PANTHER" id="PTHR43819:SF1">
    <property type="entry name" value="ARCHAEAL-TYPE GLUTAMATE SYNTHASE [NADPH]"/>
    <property type="match status" value="1"/>
</dbReference>
<feature type="domain" description="Glutamate synthase" evidence="4">
    <location>
        <begin position="143"/>
        <end position="472"/>
    </location>
</feature>
<dbReference type="OrthoDB" id="9758182at2"/>
<sequence>MLVTERRKWYVGFGIVLIFFVALLIIVQANWYWIFGLIGILAAVGVYDRIQRKHTLLRNFPVLGHMRYILEFFRPEIQQYFVASDDSERPFDRKTRTIVYERAKGIPDTISFGNDKDIMKAGYEWALHSLSPKHHTDVDPRIIIGNEQCKQPYSASRLNISALSFGALSKNAIMALNLGAKKGNFLHNTGEGGLTEYHLLGGDVGMQVATAYFGFRTADGNFDPEKFRQQATLPNVKLIEIKLSQGAKPAHGGMLPKEKITPEIARIRGVSMDKDVISPPTHKAFSTPLGLCHFIAQLRELSDGKPVGFKLCIGKKTEFFAICKAMLQTGIYPDFIVIDGMEGGTGAAPSEFVNSIGMPLQEALVFVNNALVGCGLRKHIRIIASGKNATGFDMVRMMALGADIINSARAMMLALGCIQSKQCGNNTCPVGVATQNPRLFKQLDIDDKSERVYNYHKSTVKNFTELVGAMGLENPSDILPSSVMRRISDHEVRYFDEIYEFVKSGCLLEASTVPKQYQRFWEAATPDSFTFVH</sequence>
<dbReference type="SUPFAM" id="SSF51395">
    <property type="entry name" value="FMN-linked oxidoreductases"/>
    <property type="match status" value="1"/>
</dbReference>
<reference evidence="6" key="1">
    <citation type="submission" date="2017-11" db="EMBL/GenBank/DDBJ databases">
        <authorList>
            <person name="Chan K.G."/>
            <person name="Lee L.S."/>
        </authorList>
    </citation>
    <scope>NUCLEOTIDE SEQUENCE [LARGE SCALE GENOMIC DNA]</scope>
    <source>
        <strain evidence="6">DSM 100970</strain>
    </source>
</reference>
<keyword evidence="3" id="KW-0812">Transmembrane</keyword>
<feature type="transmembrane region" description="Helical" evidence="3">
    <location>
        <begin position="9"/>
        <end position="26"/>
    </location>
</feature>
<comment type="similarity">
    <text evidence="1 2">Belongs to the glutamate synthase family.</text>
</comment>
<dbReference type="InterPro" id="IPR027283">
    <property type="entry name" value="YerD"/>
</dbReference>
<dbReference type="AlphaFoldDB" id="A0A2I7N334"/>
<evidence type="ECO:0000256" key="2">
    <source>
        <dbReference type="PIRNR" id="PIRNR006429"/>
    </source>
</evidence>
<proteinExistence type="inferred from homology"/>
<gene>
    <name evidence="5" type="ORF">CUN60_00625</name>
</gene>
<organism evidence="5 6">
    <name type="scientific">Aquella oligotrophica</name>
    <dbReference type="NCBI Taxonomy" id="2067065"/>
    <lineage>
        <taxon>Bacteria</taxon>
        <taxon>Pseudomonadati</taxon>
        <taxon>Pseudomonadota</taxon>
        <taxon>Betaproteobacteria</taxon>
        <taxon>Neisseriales</taxon>
        <taxon>Neisseriaceae</taxon>
        <taxon>Aquella</taxon>
    </lineage>
</organism>
<dbReference type="CDD" id="cd02808">
    <property type="entry name" value="GltS_FMN"/>
    <property type="match status" value="1"/>
</dbReference>
<protein>
    <submittedName>
        <fullName evidence="5">FMN-binding glutamate synthase family protein</fullName>
    </submittedName>
</protein>
<evidence type="ECO:0000256" key="1">
    <source>
        <dbReference type="ARBA" id="ARBA00009716"/>
    </source>
</evidence>
<evidence type="ECO:0000259" key="4">
    <source>
        <dbReference type="Pfam" id="PF01645"/>
    </source>
</evidence>
<dbReference type="InterPro" id="IPR013785">
    <property type="entry name" value="Aldolase_TIM"/>
</dbReference>
<keyword evidence="6" id="KW-1185">Reference proteome</keyword>
<evidence type="ECO:0000256" key="3">
    <source>
        <dbReference type="SAM" id="Phobius"/>
    </source>
</evidence>
<dbReference type="GO" id="GO:0006537">
    <property type="term" value="P:glutamate biosynthetic process"/>
    <property type="evidence" value="ECO:0007669"/>
    <property type="project" value="InterPro"/>
</dbReference>
<dbReference type="Pfam" id="PF01645">
    <property type="entry name" value="Glu_synthase"/>
    <property type="match status" value="1"/>
</dbReference>
<dbReference type="PANTHER" id="PTHR43819">
    <property type="entry name" value="ARCHAEAL-TYPE GLUTAMATE SYNTHASE [NADPH]"/>
    <property type="match status" value="1"/>
</dbReference>
<dbReference type="PIRSF" id="PIRSF006429">
    <property type="entry name" value="GOGAT_lg_2"/>
    <property type="match status" value="1"/>
</dbReference>
<evidence type="ECO:0000313" key="5">
    <source>
        <dbReference type="EMBL" id="AUR50864.1"/>
    </source>
</evidence>
<keyword evidence="3" id="KW-0472">Membrane</keyword>
<name>A0A2I7N334_9NEIS</name>
<accession>A0A2I7N334</accession>
<dbReference type="InterPro" id="IPR002932">
    <property type="entry name" value="Glu_synthdom"/>
</dbReference>
<dbReference type="KEGG" id="nba:CUN60_00625"/>